<keyword evidence="4" id="KW-0472">Membrane</keyword>
<evidence type="ECO:0000256" key="4">
    <source>
        <dbReference type="SAM" id="Phobius"/>
    </source>
</evidence>
<evidence type="ECO:0000313" key="7">
    <source>
        <dbReference type="EMBL" id="NIZ69939.1"/>
    </source>
</evidence>
<dbReference type="InterPro" id="IPR003660">
    <property type="entry name" value="HAMP_dom"/>
</dbReference>
<dbReference type="CDD" id="cd06225">
    <property type="entry name" value="HAMP"/>
    <property type="match status" value="1"/>
</dbReference>
<dbReference type="AlphaFoldDB" id="A0A968GG79"/>
<reference evidence="7" key="1">
    <citation type="submission" date="2020-03" db="EMBL/GenBank/DDBJ databases">
        <title>Spirochaetal bacteria isolated from arthropods constitute a novel genus Entomospira genus novum within the order Spirochaetales.</title>
        <authorList>
            <person name="Grana-Miraglia L."/>
            <person name="Sikutova S."/>
            <person name="Fingerle V."/>
            <person name="Sing A."/>
            <person name="Castillo-Ramirez S."/>
            <person name="Margos G."/>
            <person name="Rudolf I."/>
        </authorList>
    </citation>
    <scope>NUCLEOTIDE SEQUENCE</scope>
    <source>
        <strain evidence="7">BR149</strain>
    </source>
</reference>
<dbReference type="GO" id="GO:0004888">
    <property type="term" value="F:transmembrane signaling receptor activity"/>
    <property type="evidence" value="ECO:0007669"/>
    <property type="project" value="InterPro"/>
</dbReference>
<dbReference type="InterPro" id="IPR004089">
    <property type="entry name" value="MCPsignal_dom"/>
</dbReference>
<evidence type="ECO:0000259" key="6">
    <source>
        <dbReference type="PROSITE" id="PS50885"/>
    </source>
</evidence>
<organism evidence="7 8">
    <name type="scientific">Entomospira culicis</name>
    <dbReference type="NCBI Taxonomy" id="2719989"/>
    <lineage>
        <taxon>Bacteria</taxon>
        <taxon>Pseudomonadati</taxon>
        <taxon>Spirochaetota</taxon>
        <taxon>Spirochaetia</taxon>
        <taxon>Spirochaetales</taxon>
        <taxon>Spirochaetaceae</taxon>
        <taxon>Entomospira</taxon>
    </lineage>
</organism>
<gene>
    <name evidence="7" type="ORF">HCT48_06935</name>
</gene>
<feature type="domain" description="HAMP" evidence="6">
    <location>
        <begin position="357"/>
        <end position="411"/>
    </location>
</feature>
<dbReference type="RefSeq" id="WP_167696007.1">
    <property type="nucleotide sequence ID" value="NZ_CP118181.1"/>
</dbReference>
<dbReference type="GO" id="GO:0006935">
    <property type="term" value="P:chemotaxis"/>
    <property type="evidence" value="ECO:0007669"/>
    <property type="project" value="InterPro"/>
</dbReference>
<evidence type="ECO:0000256" key="2">
    <source>
        <dbReference type="ARBA" id="ARBA00029447"/>
    </source>
</evidence>
<dbReference type="SMART" id="SM00283">
    <property type="entry name" value="MA"/>
    <property type="match status" value="1"/>
</dbReference>
<evidence type="ECO:0000313" key="8">
    <source>
        <dbReference type="Proteomes" id="UP000778951"/>
    </source>
</evidence>
<keyword evidence="4" id="KW-0812">Transmembrane</keyword>
<dbReference type="SMART" id="SM00304">
    <property type="entry name" value="HAMP"/>
    <property type="match status" value="1"/>
</dbReference>
<dbReference type="Gene3D" id="6.10.340.10">
    <property type="match status" value="1"/>
</dbReference>
<feature type="transmembrane region" description="Helical" evidence="4">
    <location>
        <begin position="335"/>
        <end position="360"/>
    </location>
</feature>
<comment type="similarity">
    <text evidence="2">Belongs to the methyl-accepting chemotaxis (MCP) protein family.</text>
</comment>
<dbReference type="Pfam" id="PF00015">
    <property type="entry name" value="MCPsignal"/>
    <property type="match status" value="1"/>
</dbReference>
<proteinExistence type="inferred from homology"/>
<dbReference type="PROSITE" id="PS50111">
    <property type="entry name" value="CHEMOTAXIS_TRANSDUC_2"/>
    <property type="match status" value="1"/>
</dbReference>
<dbReference type="InterPro" id="IPR004090">
    <property type="entry name" value="Chemotax_Me-accpt_rcpt"/>
</dbReference>
<accession>A0A968GG79</accession>
<keyword evidence="4" id="KW-1133">Transmembrane helix</keyword>
<protein>
    <submittedName>
        <fullName evidence="7">Methyl-accepting chemotaxis protein</fullName>
    </submittedName>
</protein>
<evidence type="ECO:0000256" key="1">
    <source>
        <dbReference type="ARBA" id="ARBA00023224"/>
    </source>
</evidence>
<keyword evidence="8" id="KW-1185">Reference proteome</keyword>
<dbReference type="PRINTS" id="PR00260">
    <property type="entry name" value="CHEMTRNSDUCR"/>
</dbReference>
<dbReference type="PANTHER" id="PTHR32089:SF112">
    <property type="entry name" value="LYSOZYME-LIKE PROTEIN-RELATED"/>
    <property type="match status" value="1"/>
</dbReference>
<dbReference type="GO" id="GO:0007165">
    <property type="term" value="P:signal transduction"/>
    <property type="evidence" value="ECO:0007669"/>
    <property type="project" value="UniProtKB-KW"/>
</dbReference>
<dbReference type="SUPFAM" id="SSF58104">
    <property type="entry name" value="Methyl-accepting chemotaxis protein (MCP) signaling domain"/>
    <property type="match status" value="1"/>
</dbReference>
<comment type="caution">
    <text evidence="7">The sequence shown here is derived from an EMBL/GenBank/DDBJ whole genome shotgun (WGS) entry which is preliminary data.</text>
</comment>
<dbReference type="PROSITE" id="PS50885">
    <property type="entry name" value="HAMP"/>
    <property type="match status" value="1"/>
</dbReference>
<dbReference type="GO" id="GO:0016020">
    <property type="term" value="C:membrane"/>
    <property type="evidence" value="ECO:0007669"/>
    <property type="project" value="InterPro"/>
</dbReference>
<dbReference type="Pfam" id="PF00672">
    <property type="entry name" value="HAMP"/>
    <property type="match status" value="1"/>
</dbReference>
<sequence length="744" mass="82294">MKIKNKAVTVISLTLLVSISLLTIFTLVAVKDMVNKRSIVMGKQYTAMMAALVTEQLVTVRTEAFINQLQLTNYPDERSERRQWLSRALRNYSLGTKLFDGVWAIYLPNALDGLDDQFINNPEYFGDDRGRVQMYARNGEVTFLGARFDDIDDHERINLVLKNRSPQVTSRLYGDFDSRVNIARTGYSVILPIEDPVTREVYGVLGIDVAADFLYIPFGRFEVPMPAAFHAVSTDSERLTLINHSVPDFIGTHFVDRLTAEESRTITQNITRGSASDVFVMERQIPSVLGDGTYRHGYTFYAKVTMPGRDPAREWIVYYTVYDEDMLEGVAEFRAIVIGGVIGILILLVFVITVLMSVILRRLDVTNRAIASVAAGGGDLTRRIDRQGNDELTDLAGNFNQFTENLQGIISTVKSNTSGLSKTSNMLNVEMERVREDLDGIRGIIDALKVSVDEQVTDLSDNNKIVTDLVNHISNLDDLVITQAAGITQSSAAIEEMVSSINSVDKIVNIMASQYRELHLAGEDGRDKQALVRERIREVVKGSVKLQEANAIIEEIANQTNLLAMNAAIEAAHAGDVGKGFAVVADEIRNLAESAALQSQNIGLELKAVHETIAGIEEASNEGEISYTKVFDGISNLSSLVNQVQGAMSEQSAGSQEVLKSLKMITQSSQEVKDAASSMRFGSGAIISMMKKLTEEIQNDRQNADNVEAMTENIMSTTNQLGRLVEDNDHKINEVTEMMDKFKV</sequence>
<keyword evidence="1 3" id="KW-0807">Transducer</keyword>
<dbReference type="Gene3D" id="1.10.287.950">
    <property type="entry name" value="Methyl-accepting chemotaxis protein"/>
    <property type="match status" value="1"/>
</dbReference>
<dbReference type="PANTHER" id="PTHR32089">
    <property type="entry name" value="METHYL-ACCEPTING CHEMOTAXIS PROTEIN MCPB"/>
    <property type="match status" value="1"/>
</dbReference>
<evidence type="ECO:0000259" key="5">
    <source>
        <dbReference type="PROSITE" id="PS50111"/>
    </source>
</evidence>
<feature type="domain" description="Methyl-accepting transducer" evidence="5">
    <location>
        <begin position="458"/>
        <end position="680"/>
    </location>
</feature>
<evidence type="ECO:0000256" key="3">
    <source>
        <dbReference type="PROSITE-ProRule" id="PRU00284"/>
    </source>
</evidence>
<name>A0A968GG79_9SPIO</name>
<dbReference type="Gene3D" id="3.30.450.20">
    <property type="entry name" value="PAS domain"/>
    <property type="match status" value="1"/>
</dbReference>
<dbReference type="Proteomes" id="UP000778951">
    <property type="component" value="Unassembled WGS sequence"/>
</dbReference>
<dbReference type="EMBL" id="JAATLM010000001">
    <property type="protein sequence ID" value="NIZ69939.1"/>
    <property type="molecule type" value="Genomic_DNA"/>
</dbReference>